<evidence type="ECO:0000313" key="2">
    <source>
        <dbReference type="EMBL" id="GBM85086.1"/>
    </source>
</evidence>
<protein>
    <submittedName>
        <fullName evidence="2">Uncharacterized protein</fullName>
    </submittedName>
</protein>
<comment type="caution">
    <text evidence="2">The sequence shown here is derived from an EMBL/GenBank/DDBJ whole genome shotgun (WGS) entry which is preliminary data.</text>
</comment>
<dbReference type="AlphaFoldDB" id="A0A4Y2J7A8"/>
<dbReference type="EMBL" id="BGPR01003206">
    <property type="protein sequence ID" value="GBM85086.1"/>
    <property type="molecule type" value="Genomic_DNA"/>
</dbReference>
<name>A0A4Y2J7A8_ARAVE</name>
<organism evidence="2 3">
    <name type="scientific">Araneus ventricosus</name>
    <name type="common">Orbweaver spider</name>
    <name type="synonym">Epeira ventricosa</name>
    <dbReference type="NCBI Taxonomy" id="182803"/>
    <lineage>
        <taxon>Eukaryota</taxon>
        <taxon>Metazoa</taxon>
        <taxon>Ecdysozoa</taxon>
        <taxon>Arthropoda</taxon>
        <taxon>Chelicerata</taxon>
        <taxon>Arachnida</taxon>
        <taxon>Araneae</taxon>
        <taxon>Araneomorphae</taxon>
        <taxon>Entelegynae</taxon>
        <taxon>Araneoidea</taxon>
        <taxon>Araneidae</taxon>
        <taxon>Araneus</taxon>
    </lineage>
</organism>
<keyword evidence="3" id="KW-1185">Reference proteome</keyword>
<proteinExistence type="predicted"/>
<reference evidence="2 3" key="1">
    <citation type="journal article" date="2019" name="Sci. Rep.">
        <title>Orb-weaving spider Araneus ventricosus genome elucidates the spidroin gene catalogue.</title>
        <authorList>
            <person name="Kono N."/>
            <person name="Nakamura H."/>
            <person name="Ohtoshi R."/>
            <person name="Moran D.A.P."/>
            <person name="Shinohara A."/>
            <person name="Yoshida Y."/>
            <person name="Fujiwara M."/>
            <person name="Mori M."/>
            <person name="Tomita M."/>
            <person name="Arakawa K."/>
        </authorList>
    </citation>
    <scope>NUCLEOTIDE SEQUENCE [LARGE SCALE GENOMIC DNA]</scope>
</reference>
<sequence>MALPSRVTSENQAAENRKRRRGGWRRVNDVSLSLTKTKDDDVPSKSLFNDDLLQLYISLSFSEQGTTHDAGCDAHVLHRYLVPGRIWWELQTTHFRVGIALVDVAVLCPCNVGLPFSTRQNIYGG</sequence>
<feature type="region of interest" description="Disordered" evidence="1">
    <location>
        <begin position="1"/>
        <end position="22"/>
    </location>
</feature>
<accession>A0A4Y2J7A8</accession>
<gene>
    <name evidence="2" type="ORF">AVEN_248817_1</name>
</gene>
<dbReference type="Proteomes" id="UP000499080">
    <property type="component" value="Unassembled WGS sequence"/>
</dbReference>
<evidence type="ECO:0000256" key="1">
    <source>
        <dbReference type="SAM" id="MobiDB-lite"/>
    </source>
</evidence>
<feature type="compositionally biased region" description="Polar residues" evidence="1">
    <location>
        <begin position="1"/>
        <end position="14"/>
    </location>
</feature>
<evidence type="ECO:0000313" key="3">
    <source>
        <dbReference type="Proteomes" id="UP000499080"/>
    </source>
</evidence>